<feature type="compositionally biased region" description="Gly residues" evidence="1">
    <location>
        <begin position="116"/>
        <end position="128"/>
    </location>
</feature>
<reference evidence="3 4" key="1">
    <citation type="submission" date="2019-01" db="EMBL/GenBank/DDBJ databases">
        <authorList>
            <person name="Deng T."/>
        </authorList>
    </citation>
    <scope>NUCLEOTIDE SEQUENCE [LARGE SCALE GENOMIC DNA]</scope>
    <source>
        <strain evidence="3 4">F8825</strain>
    </source>
</reference>
<feature type="region of interest" description="Disordered" evidence="1">
    <location>
        <begin position="1"/>
        <end position="68"/>
    </location>
</feature>
<organism evidence="3 4">
    <name type="scientific">Ciceribacter ferrooxidans</name>
    <dbReference type="NCBI Taxonomy" id="2509717"/>
    <lineage>
        <taxon>Bacteria</taxon>
        <taxon>Pseudomonadati</taxon>
        <taxon>Pseudomonadota</taxon>
        <taxon>Alphaproteobacteria</taxon>
        <taxon>Hyphomicrobiales</taxon>
        <taxon>Rhizobiaceae</taxon>
        <taxon>Ciceribacter</taxon>
    </lineage>
</organism>
<dbReference type="Pfam" id="PF13699">
    <property type="entry name" value="eCIS_core"/>
    <property type="match status" value="1"/>
</dbReference>
<comment type="caution">
    <text evidence="3">The sequence shown here is derived from an EMBL/GenBank/DDBJ whole genome shotgun (WGS) entry which is preliminary data.</text>
</comment>
<name>A0A4Q2S2R6_9HYPH</name>
<keyword evidence="4" id="KW-1185">Reference proteome</keyword>
<evidence type="ECO:0000313" key="3">
    <source>
        <dbReference type="EMBL" id="RYB96010.1"/>
    </source>
</evidence>
<feature type="compositionally biased region" description="Basic and acidic residues" evidence="1">
    <location>
        <begin position="15"/>
        <end position="26"/>
    </location>
</feature>
<evidence type="ECO:0000259" key="2">
    <source>
        <dbReference type="Pfam" id="PF13699"/>
    </source>
</evidence>
<dbReference type="Proteomes" id="UP000291088">
    <property type="component" value="Unassembled WGS sequence"/>
</dbReference>
<dbReference type="EMBL" id="SDVB01000420">
    <property type="protein sequence ID" value="RYB96010.1"/>
    <property type="molecule type" value="Genomic_DNA"/>
</dbReference>
<dbReference type="OrthoDB" id="7387101at2"/>
<sequence>MRGARACRARPTGRPQDRRSAHRSERSWLMSLHAALRARRSMSRAARNRGGSTGSEPKMRLPGSLGAVPGVLQRKPVVGPADDAYEREADRVAGTVAMGGSAGAVTPMTAASVQREGGGTGRRTGGGASRAATAVSSGGRALSAAEASFFAPRFRQDLSHVRVHEGPQVDQAAAAIGARAYTLGNDIALAKGEYIPGTAEGRRLMAHELTHTLQQTAGEQTIRCAPERKATDFKKVTMVFNGEELIVYGDGEEIMRYDGDSGRPIKITEEDAKACGADADVDTYLNDKRFTGIKDKGPIPEGVYSLSPPGITEFSTGEQLDLLFSGIVGAMNVTVQGQSIHSGDWGAGRVHLNPVAVRQGPCGNAKGRSAFFLHGGLLRGSSGCIDIQTSFDDLAAFLSGYRRPVTLKVEYTDPATRVGFWTGLGGALAYQGFHFTSQGTGLVGAEVAGDRPSFVASLQYNALLDWAGGALTAGIHVDVPVDDRDAFIRAGLRGGAEFRVYRSLYGRIFGGGYYESSRGDLPAGFGLQTGGGLGYDFGPVQMEALYNFLAPLGEEDAATAGRPERQRAHQILTGIGFEW</sequence>
<accession>A0A4Q2S2R6</accession>
<evidence type="ECO:0000256" key="1">
    <source>
        <dbReference type="SAM" id="MobiDB-lite"/>
    </source>
</evidence>
<dbReference type="AlphaFoldDB" id="A0A4Q2S2R6"/>
<protein>
    <submittedName>
        <fullName evidence="3">DUF4157 domain-containing protein</fullName>
    </submittedName>
</protein>
<evidence type="ECO:0000313" key="4">
    <source>
        <dbReference type="Proteomes" id="UP000291088"/>
    </source>
</evidence>
<feature type="domain" description="eCIS core" evidence="2">
    <location>
        <begin position="143"/>
        <end position="218"/>
    </location>
</feature>
<feature type="region of interest" description="Disordered" evidence="1">
    <location>
        <begin position="110"/>
        <end position="131"/>
    </location>
</feature>
<proteinExistence type="predicted"/>
<dbReference type="InterPro" id="IPR025295">
    <property type="entry name" value="eCIS_core_dom"/>
</dbReference>
<gene>
    <name evidence="3" type="ORF">EUU22_24720</name>
</gene>